<protein>
    <recommendedName>
        <fullName evidence="2">Acyl-CoA dehydrogenase C-terminal domain-containing protein</fullName>
    </recommendedName>
</protein>
<dbReference type="RefSeq" id="WP_286055141.1">
    <property type="nucleotide sequence ID" value="NZ_JASVWF010000005.1"/>
</dbReference>
<organism evidence="3 4">
    <name type="scientific">Actinomycetospora termitidis</name>
    <dbReference type="NCBI Taxonomy" id="3053470"/>
    <lineage>
        <taxon>Bacteria</taxon>
        <taxon>Bacillati</taxon>
        <taxon>Actinomycetota</taxon>
        <taxon>Actinomycetes</taxon>
        <taxon>Pseudonocardiales</taxon>
        <taxon>Pseudonocardiaceae</taxon>
        <taxon>Actinomycetospora</taxon>
    </lineage>
</organism>
<keyword evidence="1" id="KW-0560">Oxidoreductase</keyword>
<evidence type="ECO:0000313" key="3">
    <source>
        <dbReference type="EMBL" id="MDL5158602.1"/>
    </source>
</evidence>
<dbReference type="InterPro" id="IPR013107">
    <property type="entry name" value="Acyl-CoA_DH_C"/>
</dbReference>
<dbReference type="Gene3D" id="1.20.140.10">
    <property type="entry name" value="Butyryl-CoA Dehydrogenase, subunit A, domain 3"/>
    <property type="match status" value="1"/>
</dbReference>
<accession>A0ABT7MD61</accession>
<sequence length="323" mass="32242">MTAPSISPAPVAALEPGDRLDLVTEPSLRSLAAAARRDPRAGFAAVVALTAESVAAVVDVDRTPTVGFALSPPVPGVPTRYALDGPPGPGDPVVLTRPGADGTPEWSLHTAAEVAVRPAVLPRGMALWGVVVAEVEVAPDAVPAPRPGPRATAAGPAALDPGLAAVLALGAHALGLAARFRDAFLRKAATSARGWAAVKTIDDPLVVRSLGDADALLDGAAALLGARAGAALGHPGRVGAAEGAQLAAAACAAVDAARRATTGLMTLSGASALYDASPMQESYALLAALAAHPLLDRSARRRATRTALDPDVDRLLAGQGGPR</sequence>
<gene>
    <name evidence="3" type="ORF">QRT03_21725</name>
</gene>
<keyword evidence="4" id="KW-1185">Reference proteome</keyword>
<dbReference type="EMBL" id="JASVWF010000005">
    <property type="protein sequence ID" value="MDL5158602.1"/>
    <property type="molecule type" value="Genomic_DNA"/>
</dbReference>
<feature type="domain" description="Acyl-CoA dehydrogenase C-terminal" evidence="2">
    <location>
        <begin position="168"/>
        <end position="283"/>
    </location>
</feature>
<evidence type="ECO:0000256" key="1">
    <source>
        <dbReference type="ARBA" id="ARBA00023002"/>
    </source>
</evidence>
<evidence type="ECO:0000259" key="2">
    <source>
        <dbReference type="Pfam" id="PF08028"/>
    </source>
</evidence>
<dbReference type="Proteomes" id="UP001231924">
    <property type="component" value="Unassembled WGS sequence"/>
</dbReference>
<name>A0ABT7MD61_9PSEU</name>
<comment type="caution">
    <text evidence="3">The sequence shown here is derived from an EMBL/GenBank/DDBJ whole genome shotgun (WGS) entry which is preliminary data.</text>
</comment>
<reference evidence="3 4" key="1">
    <citation type="submission" date="2023-06" db="EMBL/GenBank/DDBJ databases">
        <title>Actinomycetospora Odt1-22.</title>
        <authorList>
            <person name="Supong K."/>
        </authorList>
    </citation>
    <scope>NUCLEOTIDE SEQUENCE [LARGE SCALE GENOMIC DNA]</scope>
    <source>
        <strain evidence="3 4">Odt1-22</strain>
    </source>
</reference>
<evidence type="ECO:0000313" key="4">
    <source>
        <dbReference type="Proteomes" id="UP001231924"/>
    </source>
</evidence>
<dbReference type="Pfam" id="PF08028">
    <property type="entry name" value="Acyl-CoA_dh_2"/>
    <property type="match status" value="1"/>
</dbReference>
<dbReference type="SUPFAM" id="SSF47203">
    <property type="entry name" value="Acyl-CoA dehydrogenase C-terminal domain-like"/>
    <property type="match status" value="1"/>
</dbReference>
<dbReference type="InterPro" id="IPR036250">
    <property type="entry name" value="AcylCo_DH-like_C"/>
</dbReference>
<proteinExistence type="predicted"/>